<evidence type="ECO:0000313" key="10">
    <source>
        <dbReference type="Proteomes" id="UP000509346"/>
    </source>
</evidence>
<keyword evidence="6 7" id="KW-0472">Membrane</keyword>
<dbReference type="PROSITE" id="PS50928">
    <property type="entry name" value="ABC_TM1"/>
    <property type="match status" value="1"/>
</dbReference>
<evidence type="ECO:0000256" key="7">
    <source>
        <dbReference type="RuleBase" id="RU363032"/>
    </source>
</evidence>
<protein>
    <submittedName>
        <fullName evidence="9">ABC transporter permease</fullName>
    </submittedName>
</protein>
<dbReference type="OrthoDB" id="50379at2157"/>
<feature type="transmembrane region" description="Helical" evidence="7">
    <location>
        <begin position="102"/>
        <end position="129"/>
    </location>
</feature>
<dbReference type="PANTHER" id="PTHR30151:SF0">
    <property type="entry name" value="ABC TRANSPORTER PERMEASE PROTEIN MJ0413-RELATED"/>
    <property type="match status" value="1"/>
</dbReference>
<evidence type="ECO:0000259" key="8">
    <source>
        <dbReference type="PROSITE" id="PS50928"/>
    </source>
</evidence>
<comment type="similarity">
    <text evidence="7">Belongs to the binding-protein-dependent transport system permease family.</text>
</comment>
<keyword evidence="2 7" id="KW-0813">Transport</keyword>
<dbReference type="FunFam" id="1.10.3720.10:FF:000003">
    <property type="entry name" value="Aliphatic sulfonate ABC transporter permease"/>
    <property type="match status" value="1"/>
</dbReference>
<dbReference type="Pfam" id="PF00528">
    <property type="entry name" value="BPD_transp_1"/>
    <property type="match status" value="1"/>
</dbReference>
<dbReference type="AlphaFoldDB" id="A0A7D5TEP2"/>
<feature type="transmembrane region" description="Helical" evidence="7">
    <location>
        <begin position="56"/>
        <end position="81"/>
    </location>
</feature>
<keyword evidence="4 7" id="KW-0812">Transmembrane</keyword>
<dbReference type="InterPro" id="IPR035906">
    <property type="entry name" value="MetI-like_sf"/>
</dbReference>
<dbReference type="KEGG" id="hpel:HZS54_08895"/>
<dbReference type="EMBL" id="CP058909">
    <property type="protein sequence ID" value="QLH84953.1"/>
    <property type="molecule type" value="Genomic_DNA"/>
</dbReference>
<dbReference type="InterPro" id="IPR000515">
    <property type="entry name" value="MetI-like"/>
</dbReference>
<evidence type="ECO:0000256" key="2">
    <source>
        <dbReference type="ARBA" id="ARBA00022448"/>
    </source>
</evidence>
<evidence type="ECO:0000256" key="3">
    <source>
        <dbReference type="ARBA" id="ARBA00022475"/>
    </source>
</evidence>
<dbReference type="Gene3D" id="1.10.3720.10">
    <property type="entry name" value="MetI-like"/>
    <property type="match status" value="1"/>
</dbReference>
<reference evidence="9 10" key="1">
    <citation type="submission" date="2020-07" db="EMBL/GenBank/DDBJ databases">
        <title>Halosimplex litoreum sp. nov. and Halosimplex rubrum sp. nov., isolated from different salt environments.</title>
        <authorList>
            <person name="Cui H."/>
        </authorList>
    </citation>
    <scope>NUCLEOTIDE SEQUENCE [LARGE SCALE GENOMIC DNA]</scope>
    <source>
        <strain evidence="9 10">R2</strain>
    </source>
</reference>
<dbReference type="PANTHER" id="PTHR30151">
    <property type="entry name" value="ALKANE SULFONATE ABC TRANSPORTER-RELATED, MEMBRANE SUBUNIT"/>
    <property type="match status" value="1"/>
</dbReference>
<gene>
    <name evidence="9" type="ORF">HZS54_08895</name>
</gene>
<keyword evidence="3" id="KW-1003">Cell membrane</keyword>
<proteinExistence type="inferred from homology"/>
<evidence type="ECO:0000313" key="9">
    <source>
        <dbReference type="EMBL" id="QLH84953.1"/>
    </source>
</evidence>
<evidence type="ECO:0000256" key="6">
    <source>
        <dbReference type="ARBA" id="ARBA00023136"/>
    </source>
</evidence>
<feature type="transmembrane region" description="Helical" evidence="7">
    <location>
        <begin position="168"/>
        <end position="194"/>
    </location>
</feature>
<dbReference type="Proteomes" id="UP000509346">
    <property type="component" value="Chromosome"/>
</dbReference>
<accession>A0A7D5TEP2</accession>
<evidence type="ECO:0000256" key="4">
    <source>
        <dbReference type="ARBA" id="ARBA00022692"/>
    </source>
</evidence>
<evidence type="ECO:0000256" key="1">
    <source>
        <dbReference type="ARBA" id="ARBA00004651"/>
    </source>
</evidence>
<sequence length="251" mass="27115">MSVVGFLAVWWLFVRVHFLGFDLLPTPPEAFSELFAYVTGRPMTNGGVSLYVHSYYTLYRVSLGIGLAVALAIPFGLLIGWSSAARRYVQPAFELLRPIPPVAWVPIALIAFSSDLASIVWVVFVGAFFPVLVNTIEGVRSIEPEYVRAVRSLGGSDWDLLRHVVVPAALPSITTGTMISVGIGWIAVVAAEMLSGNYGVGYITYQAYRLMQTETVIVGIITLGTYGAVSSYAVSKVGDRLTAWDASGGSR</sequence>
<name>A0A7D5TEP2_9EURY</name>
<dbReference type="SUPFAM" id="SSF161098">
    <property type="entry name" value="MetI-like"/>
    <property type="match status" value="1"/>
</dbReference>
<dbReference type="GO" id="GO:0055085">
    <property type="term" value="P:transmembrane transport"/>
    <property type="evidence" value="ECO:0007669"/>
    <property type="project" value="InterPro"/>
</dbReference>
<comment type="subcellular location">
    <subcellularLocation>
        <location evidence="1 7">Cell membrane</location>
        <topology evidence="1 7">Multi-pass membrane protein</topology>
    </subcellularLocation>
</comment>
<dbReference type="CDD" id="cd06261">
    <property type="entry name" value="TM_PBP2"/>
    <property type="match status" value="1"/>
</dbReference>
<organism evidence="9 10">
    <name type="scientific">Halosimplex pelagicum</name>
    <dbReference type="NCBI Taxonomy" id="869886"/>
    <lineage>
        <taxon>Archaea</taxon>
        <taxon>Methanobacteriati</taxon>
        <taxon>Methanobacteriota</taxon>
        <taxon>Stenosarchaea group</taxon>
        <taxon>Halobacteria</taxon>
        <taxon>Halobacteriales</taxon>
        <taxon>Haloarculaceae</taxon>
        <taxon>Halosimplex</taxon>
    </lineage>
</organism>
<keyword evidence="5 7" id="KW-1133">Transmembrane helix</keyword>
<feature type="domain" description="ABC transmembrane type-1" evidence="8">
    <location>
        <begin position="54"/>
        <end position="233"/>
    </location>
</feature>
<feature type="transmembrane region" description="Helical" evidence="7">
    <location>
        <begin position="215"/>
        <end position="234"/>
    </location>
</feature>
<evidence type="ECO:0000256" key="5">
    <source>
        <dbReference type="ARBA" id="ARBA00022989"/>
    </source>
</evidence>
<keyword evidence="10" id="KW-1185">Reference proteome</keyword>
<dbReference type="GO" id="GO:0005886">
    <property type="term" value="C:plasma membrane"/>
    <property type="evidence" value="ECO:0007669"/>
    <property type="project" value="UniProtKB-SubCell"/>
</dbReference>